<dbReference type="OrthoDB" id="116583at2157"/>
<dbReference type="EMBL" id="CP003167">
    <property type="protein sequence ID" value="AGB01575.1"/>
    <property type="molecule type" value="Genomic_DNA"/>
</dbReference>
<proteinExistence type="predicted"/>
<feature type="transmembrane region" description="Helical" evidence="1">
    <location>
        <begin position="129"/>
        <end position="145"/>
    </location>
</feature>
<organism evidence="2 3">
    <name type="scientific">Methanoregula formicica (strain DSM 22288 / NBRC 105244 / SMSP)</name>
    <dbReference type="NCBI Taxonomy" id="593750"/>
    <lineage>
        <taxon>Archaea</taxon>
        <taxon>Methanobacteriati</taxon>
        <taxon>Methanobacteriota</taxon>
        <taxon>Stenosarchaea group</taxon>
        <taxon>Methanomicrobia</taxon>
        <taxon>Methanomicrobiales</taxon>
        <taxon>Methanoregulaceae</taxon>
        <taxon>Methanoregula</taxon>
    </lineage>
</organism>
<gene>
    <name evidence="2" type="ordered locus">Metfor_0505</name>
</gene>
<sequence length="197" mass="22028">MLQNEQEFVRILQNRLEGTLSPEELNDIISDYTEHFRIGKTEGRSEEDLFRSLGSPEDIAREIRATHLVKKAEDVRSCRNILHAVLATLGLGLFNLVFVLIPFILLVLLLFVIFVVGIAFMVCGPVAGIFALLQLAGIPVFAIWLSPAAGIFFSTGITTFGLLLVIGNYFLARFFYHIGIRYLKWNIGVITGTERLA</sequence>
<feature type="transmembrane region" description="Helical" evidence="1">
    <location>
        <begin position="103"/>
        <end position="122"/>
    </location>
</feature>
<evidence type="ECO:0000313" key="2">
    <source>
        <dbReference type="EMBL" id="AGB01575.1"/>
    </source>
</evidence>
<keyword evidence="1" id="KW-1133">Transmembrane helix</keyword>
<dbReference type="STRING" id="593750.Metfor_0505"/>
<dbReference type="Pfam" id="PF22564">
    <property type="entry name" value="HAAS"/>
    <property type="match status" value="1"/>
</dbReference>
<evidence type="ECO:0000313" key="3">
    <source>
        <dbReference type="Proteomes" id="UP000010824"/>
    </source>
</evidence>
<keyword evidence="1" id="KW-0472">Membrane</keyword>
<dbReference type="KEGG" id="mfo:Metfor_0505"/>
<dbReference type="AlphaFoldDB" id="L0HC19"/>
<dbReference type="GeneID" id="14309178"/>
<keyword evidence="3" id="KW-1185">Reference proteome</keyword>
<dbReference type="eggNOG" id="arCOG09581">
    <property type="taxonomic scope" value="Archaea"/>
</dbReference>
<dbReference type="Proteomes" id="UP000010824">
    <property type="component" value="Chromosome"/>
</dbReference>
<dbReference type="HOGENOM" id="CLU_111928_0_0_2"/>
<protein>
    <submittedName>
        <fullName evidence="2">Putative membrane protein</fullName>
    </submittedName>
</protein>
<reference evidence="3" key="1">
    <citation type="submission" date="2011-12" db="EMBL/GenBank/DDBJ databases">
        <title>Complete sequence of Methanoregula formicicum SMSP.</title>
        <authorList>
            <person name="Lucas S."/>
            <person name="Han J."/>
            <person name="Lapidus A."/>
            <person name="Cheng J.-F."/>
            <person name="Goodwin L."/>
            <person name="Pitluck S."/>
            <person name="Peters L."/>
            <person name="Ovchinnikova G."/>
            <person name="Teshima H."/>
            <person name="Detter J.C."/>
            <person name="Han C."/>
            <person name="Tapia R."/>
            <person name="Land M."/>
            <person name="Hauser L."/>
            <person name="Kyrpides N."/>
            <person name="Ivanova N."/>
            <person name="Pagani I."/>
            <person name="Imachi H."/>
            <person name="Tamaki H."/>
            <person name="Sekiguchi Y."/>
            <person name="Kamagata Y."/>
            <person name="Cadillo-Quiroz H."/>
            <person name="Zinder S."/>
            <person name="Liu W.-T."/>
            <person name="Woyke T."/>
        </authorList>
    </citation>
    <scope>NUCLEOTIDE SEQUENCE [LARGE SCALE GENOMIC DNA]</scope>
    <source>
        <strain evidence="3">DSM 22288 / NBRC 105244 / SMSP</strain>
    </source>
</reference>
<reference evidence="2 3" key="2">
    <citation type="journal article" date="2014" name="Genome Announc.">
        <title>Complete Genome Sequence of Methanoregula formicica SMSPT, a Mesophilic Hydrogenotrophic Methanogen Isolated from a Methanogenic Upflow Anaerobic Sludge Blanket Reactor.</title>
        <authorList>
            <person name="Yamamoto K."/>
            <person name="Tamaki H."/>
            <person name="Cadillo-Quiroz H."/>
            <person name="Imachi H."/>
            <person name="Kyrpides N."/>
            <person name="Woyke T."/>
            <person name="Goodwin L."/>
            <person name="Zinder S.H."/>
            <person name="Kamagata Y."/>
            <person name="Liu W.T."/>
        </authorList>
    </citation>
    <scope>NUCLEOTIDE SEQUENCE [LARGE SCALE GENOMIC DNA]</scope>
    <source>
        <strain evidence="3">DSM 22288 / NBRC 105244 / SMSP</strain>
    </source>
</reference>
<dbReference type="InParanoid" id="L0HC19"/>
<evidence type="ECO:0000256" key="1">
    <source>
        <dbReference type="SAM" id="Phobius"/>
    </source>
</evidence>
<accession>L0HC19</accession>
<dbReference type="RefSeq" id="WP_015284539.1">
    <property type="nucleotide sequence ID" value="NC_019943.1"/>
</dbReference>
<keyword evidence="1" id="KW-0812">Transmembrane</keyword>
<name>L0HC19_METFS</name>
<feature type="transmembrane region" description="Helical" evidence="1">
    <location>
        <begin position="151"/>
        <end position="171"/>
    </location>
</feature>